<accession>A0A1M7UMA0</accession>
<dbReference type="GO" id="GO:0005829">
    <property type="term" value="C:cytosol"/>
    <property type="evidence" value="ECO:0007669"/>
    <property type="project" value="TreeGrafter"/>
</dbReference>
<dbReference type="STRING" id="1121395.SAMN02745215_04148"/>
<sequence length="176" mass="20029">MIYLVRQGQTDWNLLKKFNGCTETELNQTGIAQAKQQAENLKNVSFDECFCSPQKRARQTCEIIYKGQIVSDERLAEINCGEFEGTAETAEAMKLFWQAAMNGDKGTESFKDFTKRNSSFCDMIMEEHRGKNILIVTHAANTRVINYYFSGKPKDYDFAKAVAKNGEVTTFENCKI</sequence>
<dbReference type="CDD" id="cd07067">
    <property type="entry name" value="HP_PGM_like"/>
    <property type="match status" value="1"/>
</dbReference>
<dbReference type="Gene3D" id="3.40.50.1240">
    <property type="entry name" value="Phosphoglycerate mutase-like"/>
    <property type="match status" value="1"/>
</dbReference>
<dbReference type="InterPro" id="IPR051695">
    <property type="entry name" value="Phosphoglycerate_Mutase"/>
</dbReference>
<dbReference type="RefSeq" id="WP_072774349.1">
    <property type="nucleotide sequence ID" value="NZ_FRDN01000014.1"/>
</dbReference>
<organism evidence="3 4">
    <name type="scientific">Desulfitobacterium chlororespirans DSM 11544</name>
    <dbReference type="NCBI Taxonomy" id="1121395"/>
    <lineage>
        <taxon>Bacteria</taxon>
        <taxon>Bacillati</taxon>
        <taxon>Bacillota</taxon>
        <taxon>Clostridia</taxon>
        <taxon>Eubacteriales</taxon>
        <taxon>Desulfitobacteriaceae</taxon>
        <taxon>Desulfitobacterium</taxon>
    </lineage>
</organism>
<dbReference type="PIRSF" id="PIRSF000709">
    <property type="entry name" value="6PFK_2-Ptase"/>
    <property type="match status" value="1"/>
</dbReference>
<keyword evidence="4" id="KW-1185">Reference proteome</keyword>
<proteinExistence type="predicted"/>
<dbReference type="AlphaFoldDB" id="A0A1M7UMA0"/>
<evidence type="ECO:0000313" key="4">
    <source>
        <dbReference type="Proteomes" id="UP000184010"/>
    </source>
</evidence>
<dbReference type="InterPro" id="IPR013078">
    <property type="entry name" value="His_Pase_superF_clade-1"/>
</dbReference>
<dbReference type="InterPro" id="IPR029033">
    <property type="entry name" value="His_PPase_superfam"/>
</dbReference>
<dbReference type="EMBL" id="FRDN01000014">
    <property type="protein sequence ID" value="SHN84070.1"/>
    <property type="molecule type" value="Genomic_DNA"/>
</dbReference>
<gene>
    <name evidence="3" type="ORF">SAMN02745215_04148</name>
</gene>
<dbReference type="GO" id="GO:0045820">
    <property type="term" value="P:negative regulation of glycolytic process"/>
    <property type="evidence" value="ECO:0007669"/>
    <property type="project" value="TreeGrafter"/>
</dbReference>
<evidence type="ECO:0000256" key="1">
    <source>
        <dbReference type="ARBA" id="ARBA00022801"/>
    </source>
</evidence>
<reference evidence="4" key="1">
    <citation type="submission" date="2016-12" db="EMBL/GenBank/DDBJ databases">
        <authorList>
            <person name="Varghese N."/>
            <person name="Submissions S."/>
        </authorList>
    </citation>
    <scope>NUCLEOTIDE SEQUENCE [LARGE SCALE GENOMIC DNA]</scope>
    <source>
        <strain evidence="4">DSM 11544</strain>
    </source>
</reference>
<dbReference type="GO" id="GO:0004331">
    <property type="term" value="F:fructose-2,6-bisphosphate 2-phosphatase activity"/>
    <property type="evidence" value="ECO:0007669"/>
    <property type="project" value="TreeGrafter"/>
</dbReference>
<evidence type="ECO:0000313" key="3">
    <source>
        <dbReference type="EMBL" id="SHN84070.1"/>
    </source>
</evidence>
<name>A0A1M7UMA0_9FIRM</name>
<dbReference type="PANTHER" id="PTHR46517">
    <property type="entry name" value="FRUCTOSE-2,6-BISPHOSPHATASE TIGAR"/>
    <property type="match status" value="1"/>
</dbReference>
<feature type="binding site" evidence="2">
    <location>
        <begin position="6"/>
        <end position="13"/>
    </location>
    <ligand>
        <name>substrate</name>
    </ligand>
</feature>
<evidence type="ECO:0000256" key="2">
    <source>
        <dbReference type="PIRSR" id="PIRSR613078-2"/>
    </source>
</evidence>
<dbReference type="SMART" id="SM00855">
    <property type="entry name" value="PGAM"/>
    <property type="match status" value="1"/>
</dbReference>
<feature type="binding site" evidence="2">
    <location>
        <position position="56"/>
    </location>
    <ligand>
        <name>substrate</name>
    </ligand>
</feature>
<keyword evidence="1" id="KW-0378">Hydrolase</keyword>
<dbReference type="SUPFAM" id="SSF53254">
    <property type="entry name" value="Phosphoglycerate mutase-like"/>
    <property type="match status" value="1"/>
</dbReference>
<dbReference type="Proteomes" id="UP000184010">
    <property type="component" value="Unassembled WGS sequence"/>
</dbReference>
<dbReference type="PANTHER" id="PTHR46517:SF1">
    <property type="entry name" value="FRUCTOSE-2,6-BISPHOSPHATASE TIGAR"/>
    <property type="match status" value="1"/>
</dbReference>
<protein>
    <submittedName>
        <fullName evidence="3">Probable phosphoglycerate mutase</fullName>
    </submittedName>
</protein>
<dbReference type="Pfam" id="PF00300">
    <property type="entry name" value="His_Phos_1"/>
    <property type="match status" value="1"/>
</dbReference>
<dbReference type="GO" id="GO:0043456">
    <property type="term" value="P:regulation of pentose-phosphate shunt"/>
    <property type="evidence" value="ECO:0007669"/>
    <property type="project" value="TreeGrafter"/>
</dbReference>